<evidence type="ECO:0000313" key="1">
    <source>
        <dbReference type="EMBL" id="MQN09872.1"/>
    </source>
</evidence>
<dbReference type="Proteomes" id="UP000406735">
    <property type="component" value="Unassembled WGS sequence"/>
</dbReference>
<name>A0A6A7VYL9_9BACT</name>
<reference evidence="1 2" key="1">
    <citation type="submission" date="2019-09" db="EMBL/GenBank/DDBJ databases">
        <title>Distinct polysaccharide growth profiles of human intestinal Prevotella copri isolates.</title>
        <authorList>
            <person name="Fehlner-Peach H."/>
            <person name="Magnabosco C."/>
            <person name="Raghavan V."/>
            <person name="Scher J.U."/>
            <person name="Tett A."/>
            <person name="Cox L.M."/>
            <person name="Gottsegen C."/>
            <person name="Watters A."/>
            <person name="Wiltshire- Gordon J.D."/>
            <person name="Segata N."/>
            <person name="Bonneau R."/>
            <person name="Littman D.R."/>
        </authorList>
    </citation>
    <scope>NUCLEOTIDE SEQUENCE [LARGE SCALE GENOMIC DNA]</scope>
    <source>
        <strain evidence="2">iK21513</strain>
    </source>
</reference>
<organism evidence="1 2">
    <name type="scientific">Segatella copri</name>
    <dbReference type="NCBI Taxonomy" id="165179"/>
    <lineage>
        <taxon>Bacteria</taxon>
        <taxon>Pseudomonadati</taxon>
        <taxon>Bacteroidota</taxon>
        <taxon>Bacteroidia</taxon>
        <taxon>Bacteroidales</taxon>
        <taxon>Prevotellaceae</taxon>
        <taxon>Segatella</taxon>
    </lineage>
</organism>
<dbReference type="EMBL" id="VZCY01000068">
    <property type="protein sequence ID" value="MQN09872.1"/>
    <property type="molecule type" value="Genomic_DNA"/>
</dbReference>
<accession>A0A6A7VYL9</accession>
<gene>
    <name evidence="1" type="ORF">F7D97_08065</name>
</gene>
<sequence>MITDYYTAVHWLKSAFILCNEIVENDESVIENIEYPEWTNDDEEGRDKIEIFQWFLTNMSEEDKEWMQKNFPDLIFSYSDKLDLWILCVDHFGTMWKGVSTTTNCENAAKASQLP</sequence>
<comment type="caution">
    <text evidence="1">The sequence shown here is derived from an EMBL/GenBank/DDBJ whole genome shotgun (WGS) entry which is preliminary data.</text>
</comment>
<evidence type="ECO:0000313" key="2">
    <source>
        <dbReference type="Proteomes" id="UP000406735"/>
    </source>
</evidence>
<dbReference type="RefSeq" id="WP_153079840.1">
    <property type="nucleotide sequence ID" value="NZ_JAPDUK010000001.1"/>
</dbReference>
<dbReference type="AlphaFoldDB" id="A0A6A7VYL9"/>
<protein>
    <submittedName>
        <fullName evidence="1">Uncharacterized protein</fullName>
    </submittedName>
</protein>
<proteinExistence type="predicted"/>